<dbReference type="KEGG" id="lar:lam_732"/>
<protein>
    <recommendedName>
        <fullName evidence="17">Bifunctional protein GlmU</fullName>
    </recommendedName>
    <domain>
        <recommendedName>
            <fullName evidence="17">UDP-N-acetylglucosamine pyrophosphorylase</fullName>
            <ecNumber evidence="17">2.7.7.23</ecNumber>
        </recommendedName>
        <alternativeName>
            <fullName evidence="17">N-acetylglucosamine-1-phosphate uridyltransferase</fullName>
        </alternativeName>
    </domain>
    <domain>
        <recommendedName>
            <fullName evidence="17">Glucosamine-1-phosphate N-acetyltransferase</fullName>
            <ecNumber evidence="17">2.3.1.157</ecNumber>
        </recommendedName>
    </domain>
</protein>
<dbReference type="RefSeq" id="WP_007557374.1">
    <property type="nucleotide sequence ID" value="NC_022793.1"/>
</dbReference>
<feature type="binding site" evidence="17">
    <location>
        <position position="408"/>
    </location>
    <ligand>
        <name>acetyl-CoA</name>
        <dbReference type="ChEBI" id="CHEBI:57288"/>
    </ligand>
</feature>
<dbReference type="Gene3D" id="2.160.10.10">
    <property type="entry name" value="Hexapeptide repeat proteins"/>
    <property type="match status" value="1"/>
</dbReference>
<dbReference type="GO" id="GO:0000902">
    <property type="term" value="P:cell morphogenesis"/>
    <property type="evidence" value="ECO:0007669"/>
    <property type="project" value="UniProtKB-UniRule"/>
</dbReference>
<evidence type="ECO:0000256" key="9">
    <source>
        <dbReference type="ARBA" id="ARBA00022960"/>
    </source>
</evidence>
<evidence type="ECO:0000256" key="7">
    <source>
        <dbReference type="ARBA" id="ARBA00022737"/>
    </source>
</evidence>
<evidence type="ECO:0000256" key="1">
    <source>
        <dbReference type="ARBA" id="ARBA00007707"/>
    </source>
</evidence>
<evidence type="ECO:0000256" key="8">
    <source>
        <dbReference type="ARBA" id="ARBA00022842"/>
    </source>
</evidence>
<feature type="region of interest" description="Pyrophosphorylase" evidence="17">
    <location>
        <begin position="1"/>
        <end position="231"/>
    </location>
</feature>
<dbReference type="GO" id="GO:0019134">
    <property type="term" value="F:glucosamine-1-phosphate N-acetyltransferase activity"/>
    <property type="evidence" value="ECO:0007669"/>
    <property type="project" value="UniProtKB-UniRule"/>
</dbReference>
<dbReference type="GO" id="GO:0016020">
    <property type="term" value="C:membrane"/>
    <property type="evidence" value="ECO:0007669"/>
    <property type="project" value="GOC"/>
</dbReference>
<keyword evidence="6 17" id="KW-0479">Metal-binding</keyword>
<dbReference type="GO" id="GO:0008360">
    <property type="term" value="P:regulation of cell shape"/>
    <property type="evidence" value="ECO:0007669"/>
    <property type="project" value="UniProtKB-KW"/>
</dbReference>
<keyword evidence="4 17" id="KW-0808">Transferase</keyword>
<comment type="subcellular location">
    <subcellularLocation>
        <location evidence="17">Cytoplasm</location>
    </subcellularLocation>
</comment>
<evidence type="ECO:0000259" key="18">
    <source>
        <dbReference type="Pfam" id="PF12804"/>
    </source>
</evidence>
<feature type="binding site" evidence="17">
    <location>
        <position position="390"/>
    </location>
    <ligand>
        <name>acetyl-CoA</name>
        <dbReference type="ChEBI" id="CHEBI:57288"/>
    </ligand>
</feature>
<sequence>MKRKCLAIVLAAGNGHRMNSSTSKVLHQIAGKPMISYVMEAIAKAGISDVALVVGHLAEFVKQIDFPPELSIEYYNQDAQQGTAHAVLSARNAIKRGYDNIIVMYADVPLISSNTLNKAIDAMKTECSVAVIGFKTNQPNGYGRLLMENNKLIAIREEKDATDQEKKVNYCNSGLMVIDGHHILDWLLKINKNDKTKEYYLTNIIEIARSDGKLISSIEVQEQEVYGCNNRHELSIIENTWQYSFRHKMMLSGVTMIAPETVFFSHDTFIDKDTIIEPHVIFGCGVTVESFVKIKSFSYLEGVYISNNTTIGPFARLRKGSKIEQNVKIGNFCEIKNSSIGEGSKINHLSYVGDSFLGKSVNIGAGSITCNYDGINKYETHISDNVFVGSNSSLIAPIFIGKNSYIASGSVVTEDAPEDSLVLARSRQVIKKNRSLSMKKKK</sequence>
<dbReference type="UniPathway" id="UPA00113">
    <property type="reaction ID" value="UER00532"/>
</dbReference>
<comment type="pathway">
    <text evidence="17">Nucleotide-sugar biosynthesis; UDP-N-acetyl-alpha-D-glucosamine biosynthesis; UDP-N-acetyl-alpha-D-glucosamine from N-acetyl-alpha-D-glucosamine 1-phosphate: step 1/1.</text>
</comment>
<comment type="catalytic activity">
    <reaction evidence="15 17">
        <text>N-acetyl-alpha-D-glucosamine 1-phosphate + UTP + H(+) = UDP-N-acetyl-alpha-D-glucosamine + diphosphate</text>
        <dbReference type="Rhea" id="RHEA:13509"/>
        <dbReference type="ChEBI" id="CHEBI:15378"/>
        <dbReference type="ChEBI" id="CHEBI:33019"/>
        <dbReference type="ChEBI" id="CHEBI:46398"/>
        <dbReference type="ChEBI" id="CHEBI:57705"/>
        <dbReference type="ChEBI" id="CHEBI:57776"/>
        <dbReference type="EC" id="2.7.7.23"/>
    </reaction>
</comment>
<keyword evidence="10 17" id="KW-0573">Peptidoglycan synthesis</keyword>
<comment type="caution">
    <text evidence="17">Lacks conserved residue(s) required for the propagation of feature annotation.</text>
</comment>
<evidence type="ECO:0000256" key="17">
    <source>
        <dbReference type="HAMAP-Rule" id="MF_01631"/>
    </source>
</evidence>
<name>U6B5L0_9HYPH</name>
<feature type="binding site" evidence="17">
    <location>
        <begin position="82"/>
        <end position="83"/>
    </location>
    <ligand>
        <name>UDP-N-acetyl-alpha-D-glucosamine</name>
        <dbReference type="ChEBI" id="CHEBI:57705"/>
    </ligand>
</feature>
<evidence type="ECO:0000313" key="20">
    <source>
        <dbReference type="EMBL" id="AHA28078.1"/>
    </source>
</evidence>
<evidence type="ECO:0000256" key="16">
    <source>
        <dbReference type="ARBA" id="ARBA00049628"/>
    </source>
</evidence>
<evidence type="ECO:0000256" key="10">
    <source>
        <dbReference type="ARBA" id="ARBA00022984"/>
    </source>
</evidence>
<dbReference type="EMBL" id="CP006604">
    <property type="protein sequence ID" value="AHA28078.1"/>
    <property type="molecule type" value="Genomic_DNA"/>
</dbReference>
<dbReference type="GO" id="GO:0000287">
    <property type="term" value="F:magnesium ion binding"/>
    <property type="evidence" value="ECO:0007669"/>
    <property type="project" value="UniProtKB-UniRule"/>
</dbReference>
<evidence type="ECO:0000256" key="13">
    <source>
        <dbReference type="ARBA" id="ARBA00023316"/>
    </source>
</evidence>
<dbReference type="InterPro" id="IPR005882">
    <property type="entry name" value="Bifunctional_GlmU"/>
</dbReference>
<evidence type="ECO:0000259" key="19">
    <source>
        <dbReference type="Pfam" id="PF25087"/>
    </source>
</evidence>
<keyword evidence="12 17" id="KW-0012">Acyltransferase</keyword>
<dbReference type="InterPro" id="IPR038009">
    <property type="entry name" value="GlmU_C_LbH"/>
</dbReference>
<feature type="domain" description="Mannose-1-phosphate guanyltransferase C-terminal" evidence="19">
    <location>
        <begin position="302"/>
        <end position="390"/>
    </location>
</feature>
<organism evidence="20 21">
    <name type="scientific">Candidatus Liberibacter americanus str. Sao Paulo</name>
    <dbReference type="NCBI Taxonomy" id="1261131"/>
    <lineage>
        <taxon>Bacteria</taxon>
        <taxon>Pseudomonadati</taxon>
        <taxon>Pseudomonadota</taxon>
        <taxon>Alphaproteobacteria</taxon>
        <taxon>Hyphomicrobiales</taxon>
        <taxon>Rhizobiaceae</taxon>
        <taxon>Liberibacter</taxon>
    </lineage>
</organism>
<feature type="binding site" evidence="17">
    <location>
        <position position="336"/>
    </location>
    <ligand>
        <name>UDP-N-acetyl-alpha-D-glucosamine</name>
        <dbReference type="ChEBI" id="CHEBI:57705"/>
    </ligand>
</feature>
<feature type="binding site" evidence="17">
    <location>
        <position position="143"/>
    </location>
    <ligand>
        <name>UDP-N-acetyl-alpha-D-glucosamine</name>
        <dbReference type="ChEBI" id="CHEBI:57705"/>
    </ligand>
</feature>
<dbReference type="InterPro" id="IPR056729">
    <property type="entry name" value="GMPPB_C"/>
</dbReference>
<dbReference type="PANTHER" id="PTHR43584">
    <property type="entry name" value="NUCLEOTIDYL TRANSFERASE"/>
    <property type="match status" value="1"/>
</dbReference>
<dbReference type="Gene3D" id="3.90.550.10">
    <property type="entry name" value="Spore Coat Polysaccharide Biosynthesis Protein SpsA, Chain A"/>
    <property type="match status" value="1"/>
</dbReference>
<keyword evidence="7 17" id="KW-0677">Repeat</keyword>
<feature type="binding site" evidence="17">
    <location>
        <position position="24"/>
    </location>
    <ligand>
        <name>UDP-N-acetyl-alpha-D-glucosamine</name>
        <dbReference type="ChEBI" id="CHEBI:57705"/>
    </ligand>
</feature>
<dbReference type="GO" id="GO:0006048">
    <property type="term" value="P:UDP-N-acetylglucosamine biosynthetic process"/>
    <property type="evidence" value="ECO:0007669"/>
    <property type="project" value="UniProtKB-UniPathway"/>
</dbReference>
<dbReference type="GO" id="GO:0009252">
    <property type="term" value="P:peptidoglycan biosynthetic process"/>
    <property type="evidence" value="ECO:0007669"/>
    <property type="project" value="UniProtKB-UniRule"/>
</dbReference>
<comment type="cofactor">
    <cofactor evidence="17">
        <name>Mg(2+)</name>
        <dbReference type="ChEBI" id="CHEBI:18420"/>
    </cofactor>
    <text evidence="17">Binds 1 Mg(2+) ion per subunit.</text>
</comment>
<dbReference type="HAMAP" id="MF_01631">
    <property type="entry name" value="GlmU"/>
    <property type="match status" value="1"/>
</dbReference>
<feature type="active site" description="Proton acceptor" evidence="17">
    <location>
        <position position="348"/>
    </location>
</feature>
<evidence type="ECO:0000256" key="15">
    <source>
        <dbReference type="ARBA" id="ARBA00048493"/>
    </source>
</evidence>
<feature type="binding site" evidence="17">
    <location>
        <position position="425"/>
    </location>
    <ligand>
        <name>acetyl-CoA</name>
        <dbReference type="ChEBI" id="CHEBI:57288"/>
    </ligand>
</feature>
<dbReference type="AlphaFoldDB" id="U6B5L0"/>
<keyword evidence="9 17" id="KW-0133">Cell shape</keyword>
<dbReference type="InterPro" id="IPR011004">
    <property type="entry name" value="Trimer_LpxA-like_sf"/>
</dbReference>
<dbReference type="GO" id="GO:0009245">
    <property type="term" value="P:lipid A biosynthetic process"/>
    <property type="evidence" value="ECO:0007669"/>
    <property type="project" value="UniProtKB-UniRule"/>
</dbReference>
<dbReference type="InterPro" id="IPR050065">
    <property type="entry name" value="GlmU-like"/>
</dbReference>
<keyword evidence="11 17" id="KW-0511">Multifunctional enzyme</keyword>
<dbReference type="PATRIC" id="fig|1261131.3.peg.702"/>
<feature type="binding site" evidence="17">
    <location>
        <position position="318"/>
    </location>
    <ligand>
        <name>UDP-N-acetyl-alpha-D-glucosamine</name>
        <dbReference type="ChEBI" id="CHEBI:57705"/>
    </ligand>
</feature>
<feature type="binding site" evidence="17">
    <location>
        <position position="157"/>
    </location>
    <ligand>
        <name>UDP-N-acetyl-alpha-D-glucosamine</name>
        <dbReference type="ChEBI" id="CHEBI:57705"/>
    </ligand>
</feature>
<evidence type="ECO:0000256" key="12">
    <source>
        <dbReference type="ARBA" id="ARBA00023315"/>
    </source>
</evidence>
<feature type="region of interest" description="N-acetyltransferase" evidence="17">
    <location>
        <begin position="253"/>
        <end position="442"/>
    </location>
</feature>
<feature type="binding site" evidence="17">
    <location>
        <begin position="371"/>
        <end position="372"/>
    </location>
    <ligand>
        <name>acetyl-CoA</name>
        <dbReference type="ChEBI" id="CHEBI:57288"/>
    </ligand>
</feature>
<feature type="binding site" evidence="17">
    <location>
        <position position="362"/>
    </location>
    <ligand>
        <name>UDP-N-acetyl-alpha-D-glucosamine</name>
        <dbReference type="ChEBI" id="CHEBI:57705"/>
    </ligand>
</feature>
<proteinExistence type="inferred from homology"/>
<keyword evidence="5 17" id="KW-0548">Nucleotidyltransferase</keyword>
<comment type="subunit">
    <text evidence="17">Homotrimer.</text>
</comment>
<comment type="function">
    <text evidence="16 17">Catalyzes the last two sequential reactions in the de novo biosynthetic pathway for UDP-N-acetylglucosamine (UDP-GlcNAc). The C-terminal domain catalyzes the transfer of acetyl group from acetyl coenzyme A to glucosamine-1-phosphate (GlcN-1-P) to produce N-acetylglucosamine-1-phosphate (GlcNAc-1-P), which is converted into UDP-GlcNAc by the transfer of uridine 5-monophosphate (from uridine 5-triphosphate), a reaction catalyzed by the N-terminal domain.</text>
</comment>
<comment type="catalytic activity">
    <reaction evidence="14 17">
        <text>alpha-D-glucosamine 1-phosphate + acetyl-CoA = N-acetyl-alpha-D-glucosamine 1-phosphate + CoA + H(+)</text>
        <dbReference type="Rhea" id="RHEA:13725"/>
        <dbReference type="ChEBI" id="CHEBI:15378"/>
        <dbReference type="ChEBI" id="CHEBI:57287"/>
        <dbReference type="ChEBI" id="CHEBI:57288"/>
        <dbReference type="ChEBI" id="CHEBI:57776"/>
        <dbReference type="ChEBI" id="CHEBI:58516"/>
        <dbReference type="EC" id="2.3.1.157"/>
    </reaction>
</comment>
<dbReference type="GO" id="GO:0003977">
    <property type="term" value="F:UDP-N-acetylglucosamine diphosphorylase activity"/>
    <property type="evidence" value="ECO:0007669"/>
    <property type="project" value="UniProtKB-UniRule"/>
</dbReference>
<evidence type="ECO:0000256" key="6">
    <source>
        <dbReference type="ARBA" id="ARBA00022723"/>
    </source>
</evidence>
<keyword evidence="21" id="KW-1185">Reference proteome</keyword>
<evidence type="ECO:0000256" key="14">
    <source>
        <dbReference type="ARBA" id="ARBA00048247"/>
    </source>
</evidence>
<dbReference type="Proteomes" id="UP000017862">
    <property type="component" value="Chromosome"/>
</dbReference>
<feature type="binding site" evidence="17">
    <location>
        <position position="77"/>
    </location>
    <ligand>
        <name>UDP-N-acetyl-alpha-D-glucosamine</name>
        <dbReference type="ChEBI" id="CHEBI:57705"/>
    </ligand>
</feature>
<dbReference type="HOGENOM" id="CLU_029499_15_2_5"/>
<gene>
    <name evidence="17 20" type="primary">glmU</name>
    <name evidence="20" type="ORF">lam_732</name>
</gene>
<dbReference type="eggNOG" id="COG1207">
    <property type="taxonomic scope" value="Bacteria"/>
</dbReference>
<dbReference type="SUPFAM" id="SSF53448">
    <property type="entry name" value="Nucleotide-diphospho-sugar transferases"/>
    <property type="match status" value="1"/>
</dbReference>
<feature type="region of interest" description="Linker" evidence="17">
    <location>
        <begin position="232"/>
        <end position="252"/>
    </location>
</feature>
<dbReference type="PANTHER" id="PTHR43584:SF3">
    <property type="entry name" value="BIFUNCTIONAL PROTEIN GLMU"/>
    <property type="match status" value="1"/>
</dbReference>
<evidence type="ECO:0000256" key="3">
    <source>
        <dbReference type="ARBA" id="ARBA00022490"/>
    </source>
</evidence>
<dbReference type="CDD" id="cd03353">
    <property type="entry name" value="LbH_GlmU_C"/>
    <property type="match status" value="1"/>
</dbReference>
<feature type="binding site" evidence="17">
    <location>
        <position position="107"/>
    </location>
    <ligand>
        <name>Mg(2+)</name>
        <dbReference type="ChEBI" id="CHEBI:18420"/>
    </ligand>
</feature>
<dbReference type="InterPro" id="IPR029044">
    <property type="entry name" value="Nucleotide-diphossugar_trans"/>
</dbReference>
<dbReference type="Pfam" id="PF25087">
    <property type="entry name" value="GMPPB_C"/>
    <property type="match status" value="1"/>
</dbReference>
<evidence type="ECO:0000256" key="2">
    <source>
        <dbReference type="ARBA" id="ARBA00007947"/>
    </source>
</evidence>
<comment type="similarity">
    <text evidence="1 17">In the C-terminal section; belongs to the transferase hexapeptide repeat family.</text>
</comment>
<dbReference type="NCBIfam" id="NF010933">
    <property type="entry name" value="PRK14353.1"/>
    <property type="match status" value="1"/>
</dbReference>
<dbReference type="STRING" id="1261131.lam_732"/>
<accession>U6B5L0</accession>
<feature type="binding site" evidence="17">
    <location>
        <position position="172"/>
    </location>
    <ligand>
        <name>UDP-N-acetyl-alpha-D-glucosamine</name>
        <dbReference type="ChEBI" id="CHEBI:57705"/>
    </ligand>
</feature>
<dbReference type="InterPro" id="IPR025877">
    <property type="entry name" value="MobA-like_NTP_Trfase"/>
</dbReference>
<feature type="binding site" evidence="17">
    <location>
        <position position="229"/>
    </location>
    <ligand>
        <name>Mg(2+)</name>
        <dbReference type="ChEBI" id="CHEBI:18420"/>
    </ligand>
</feature>
<feature type="binding site" evidence="17">
    <location>
        <position position="365"/>
    </location>
    <ligand>
        <name>acetyl-CoA</name>
        <dbReference type="ChEBI" id="CHEBI:57288"/>
    </ligand>
</feature>
<dbReference type="NCBIfam" id="TIGR01173">
    <property type="entry name" value="glmU"/>
    <property type="match status" value="1"/>
</dbReference>
<dbReference type="UniPathway" id="UPA00973"/>
<dbReference type="GO" id="GO:0005737">
    <property type="term" value="C:cytoplasm"/>
    <property type="evidence" value="ECO:0007669"/>
    <property type="project" value="UniProtKB-SubCell"/>
</dbReference>
<dbReference type="EC" id="2.3.1.157" evidence="17"/>
<dbReference type="EC" id="2.7.7.23" evidence="17"/>
<comment type="pathway">
    <text evidence="17">Bacterial outer membrane biogenesis; LPS lipid A biosynthesis.</text>
</comment>
<keyword evidence="3 17" id="KW-0963">Cytoplasm</keyword>
<dbReference type="Pfam" id="PF12804">
    <property type="entry name" value="NTP_transf_3"/>
    <property type="match status" value="1"/>
</dbReference>
<evidence type="ECO:0000256" key="4">
    <source>
        <dbReference type="ARBA" id="ARBA00022679"/>
    </source>
</evidence>
<evidence type="ECO:0000256" key="5">
    <source>
        <dbReference type="ARBA" id="ARBA00022695"/>
    </source>
</evidence>
<evidence type="ECO:0000256" key="11">
    <source>
        <dbReference type="ARBA" id="ARBA00023268"/>
    </source>
</evidence>
<dbReference type="GO" id="GO:0071555">
    <property type="term" value="P:cell wall organization"/>
    <property type="evidence" value="ECO:0007669"/>
    <property type="project" value="UniProtKB-KW"/>
</dbReference>
<evidence type="ECO:0000313" key="21">
    <source>
        <dbReference type="Proteomes" id="UP000017862"/>
    </source>
</evidence>
<feature type="binding site" evidence="17">
    <location>
        <position position="229"/>
    </location>
    <ligand>
        <name>UDP-N-acetyl-alpha-D-glucosamine</name>
        <dbReference type="ChEBI" id="CHEBI:57705"/>
    </ligand>
</feature>
<comment type="pathway">
    <text evidence="17">Nucleotide-sugar biosynthesis; UDP-N-acetyl-alpha-D-glucosamine biosynthesis; N-acetyl-alpha-D-glucosamine 1-phosphate from alpha-D-glucosamine 6-phosphate (route II): step 2/2.</text>
</comment>
<reference evidence="20 21" key="1">
    <citation type="journal article" date="2014" name="Mol. Plant Microbe Interact.">
        <title>The complete genome sequence of Candidatus Liberibacter americanus, associated with citrus Huanglongbing.</title>
        <authorList>
            <person name="Wulff N.A."/>
            <person name="Zhang S."/>
            <person name="Setubal J.C."/>
            <person name="Almeida N.F."/>
            <person name="Martins E.C."/>
            <person name="Harakava R."/>
            <person name="Kumar D."/>
            <person name="Rangel L.T."/>
            <person name="Foissac X."/>
            <person name="Bove J."/>
            <person name="Gabriel D.W."/>
        </authorList>
    </citation>
    <scope>NUCLEOTIDE SEQUENCE [LARGE SCALE GENOMIC DNA]</scope>
    <source>
        <strain evidence="20 21">Sao Paulo</strain>
    </source>
</reference>
<dbReference type="SUPFAM" id="SSF51161">
    <property type="entry name" value="Trimeric LpxA-like enzymes"/>
    <property type="match status" value="1"/>
</dbReference>
<keyword evidence="13 17" id="KW-0961">Cell wall biogenesis/degradation</keyword>
<feature type="binding site" evidence="17">
    <location>
        <begin position="10"/>
        <end position="13"/>
    </location>
    <ligand>
        <name>UDP-N-acetyl-alpha-D-glucosamine</name>
        <dbReference type="ChEBI" id="CHEBI:57705"/>
    </ligand>
</feature>
<keyword evidence="8 17" id="KW-0460">Magnesium</keyword>
<feature type="domain" description="MobA-like NTP transferase" evidence="18">
    <location>
        <begin position="7"/>
        <end position="137"/>
    </location>
</feature>
<dbReference type="CDD" id="cd02540">
    <property type="entry name" value="GT2_GlmU_N_bac"/>
    <property type="match status" value="1"/>
</dbReference>
<feature type="binding site" evidence="17">
    <location>
        <position position="351"/>
    </location>
    <ligand>
        <name>UDP-N-acetyl-alpha-D-glucosamine</name>
        <dbReference type="ChEBI" id="CHEBI:57705"/>
    </ligand>
</feature>
<comment type="similarity">
    <text evidence="2 17">In the N-terminal section; belongs to the N-acetylglucosamine-1-phosphate uridyltransferase family.</text>
</comment>